<dbReference type="AlphaFoldDB" id="A0A1Z5RHY7"/>
<dbReference type="Proteomes" id="UP000000768">
    <property type="component" value="Chromosome 5"/>
</dbReference>
<name>A0A1Z5RHY7_SORBI</name>
<gene>
    <name evidence="1" type="ORF">SORBI_3005G110430</name>
</gene>
<keyword evidence="2" id="KW-1185">Reference proteome</keyword>
<accession>A0A1Z5RHY7</accession>
<evidence type="ECO:0000313" key="2">
    <source>
        <dbReference type="Proteomes" id="UP000000768"/>
    </source>
</evidence>
<evidence type="ECO:0000313" key="1">
    <source>
        <dbReference type="EMBL" id="OQU83348.1"/>
    </source>
</evidence>
<reference evidence="1 2" key="1">
    <citation type="journal article" date="2009" name="Nature">
        <title>The Sorghum bicolor genome and the diversification of grasses.</title>
        <authorList>
            <person name="Paterson A.H."/>
            <person name="Bowers J.E."/>
            <person name="Bruggmann R."/>
            <person name="Dubchak I."/>
            <person name="Grimwood J."/>
            <person name="Gundlach H."/>
            <person name="Haberer G."/>
            <person name="Hellsten U."/>
            <person name="Mitros T."/>
            <person name="Poliakov A."/>
            <person name="Schmutz J."/>
            <person name="Spannagl M."/>
            <person name="Tang H."/>
            <person name="Wang X."/>
            <person name="Wicker T."/>
            <person name="Bharti A.K."/>
            <person name="Chapman J."/>
            <person name="Feltus F.A."/>
            <person name="Gowik U."/>
            <person name="Grigoriev I.V."/>
            <person name="Lyons E."/>
            <person name="Maher C.A."/>
            <person name="Martis M."/>
            <person name="Narechania A."/>
            <person name="Otillar R.P."/>
            <person name="Penning B.W."/>
            <person name="Salamov A.A."/>
            <person name="Wang Y."/>
            <person name="Zhang L."/>
            <person name="Carpita N.C."/>
            <person name="Freeling M."/>
            <person name="Gingle A.R."/>
            <person name="Hash C.T."/>
            <person name="Keller B."/>
            <person name="Klein P."/>
            <person name="Kresovich S."/>
            <person name="McCann M.C."/>
            <person name="Ming R."/>
            <person name="Peterson D.G."/>
            <person name="Mehboob-ur-Rahman"/>
            <person name="Ware D."/>
            <person name="Westhoff P."/>
            <person name="Mayer K.F."/>
            <person name="Messing J."/>
            <person name="Rokhsar D.S."/>
        </authorList>
    </citation>
    <scope>NUCLEOTIDE SEQUENCE [LARGE SCALE GENOMIC DNA]</scope>
    <source>
        <strain evidence="2">cv. BTx623</strain>
    </source>
</reference>
<dbReference type="Gramene" id="OQU83348">
    <property type="protein sequence ID" value="OQU83348"/>
    <property type="gene ID" value="SORBI_3005G110430"/>
</dbReference>
<proteinExistence type="predicted"/>
<reference evidence="2" key="2">
    <citation type="journal article" date="2018" name="Plant J.">
        <title>The Sorghum bicolor reference genome: improved assembly, gene annotations, a transcriptome atlas, and signatures of genome organization.</title>
        <authorList>
            <person name="McCormick R.F."/>
            <person name="Truong S.K."/>
            <person name="Sreedasyam A."/>
            <person name="Jenkins J."/>
            <person name="Shu S."/>
            <person name="Sims D."/>
            <person name="Kennedy M."/>
            <person name="Amirebrahimi M."/>
            <person name="Weers B.D."/>
            <person name="McKinley B."/>
            <person name="Mattison A."/>
            <person name="Morishige D.T."/>
            <person name="Grimwood J."/>
            <person name="Schmutz J."/>
            <person name="Mullet J.E."/>
        </authorList>
    </citation>
    <scope>NUCLEOTIDE SEQUENCE [LARGE SCALE GENOMIC DNA]</scope>
    <source>
        <strain evidence="2">cv. BTx623</strain>
    </source>
</reference>
<dbReference type="EMBL" id="CM000764">
    <property type="protein sequence ID" value="OQU83348.1"/>
    <property type="molecule type" value="Genomic_DNA"/>
</dbReference>
<organism evidence="1 2">
    <name type="scientific">Sorghum bicolor</name>
    <name type="common">Sorghum</name>
    <name type="synonym">Sorghum vulgare</name>
    <dbReference type="NCBI Taxonomy" id="4558"/>
    <lineage>
        <taxon>Eukaryota</taxon>
        <taxon>Viridiplantae</taxon>
        <taxon>Streptophyta</taxon>
        <taxon>Embryophyta</taxon>
        <taxon>Tracheophyta</taxon>
        <taxon>Spermatophyta</taxon>
        <taxon>Magnoliopsida</taxon>
        <taxon>Liliopsida</taxon>
        <taxon>Poales</taxon>
        <taxon>Poaceae</taxon>
        <taxon>PACMAD clade</taxon>
        <taxon>Panicoideae</taxon>
        <taxon>Andropogonodae</taxon>
        <taxon>Andropogoneae</taxon>
        <taxon>Sorghinae</taxon>
        <taxon>Sorghum</taxon>
    </lineage>
</organism>
<dbReference type="InParanoid" id="A0A1Z5RHY7"/>
<sequence length="37" mass="4732">MRNTCRTIQGWRRMWKLLEDNYLEFLAKMILQQRYPK</sequence>
<protein>
    <submittedName>
        <fullName evidence="1">Uncharacterized protein</fullName>
    </submittedName>
</protein>